<evidence type="ECO:0000256" key="2">
    <source>
        <dbReference type="ARBA" id="ARBA00022723"/>
    </source>
</evidence>
<dbReference type="Gene3D" id="3.40.50.10310">
    <property type="entry name" value="Creatininase"/>
    <property type="match status" value="1"/>
</dbReference>
<dbReference type="Proteomes" id="UP000516380">
    <property type="component" value="Chromosome"/>
</dbReference>
<dbReference type="GO" id="GO:0016811">
    <property type="term" value="F:hydrolase activity, acting on carbon-nitrogen (but not peptide) bonds, in linear amides"/>
    <property type="evidence" value="ECO:0007669"/>
    <property type="project" value="TreeGrafter"/>
</dbReference>
<comment type="similarity">
    <text evidence="5">Belongs to the creatininase superfamily.</text>
</comment>
<dbReference type="GO" id="GO:0046872">
    <property type="term" value="F:metal ion binding"/>
    <property type="evidence" value="ECO:0007669"/>
    <property type="project" value="UniProtKB-KW"/>
</dbReference>
<proteinExistence type="inferred from homology"/>
<dbReference type="InterPro" id="IPR024087">
    <property type="entry name" value="Creatininase-like_sf"/>
</dbReference>
<evidence type="ECO:0000256" key="4">
    <source>
        <dbReference type="ARBA" id="ARBA00022833"/>
    </source>
</evidence>
<feature type="region of interest" description="Disordered" evidence="6">
    <location>
        <begin position="314"/>
        <end position="333"/>
    </location>
</feature>
<evidence type="ECO:0000313" key="7">
    <source>
        <dbReference type="EMBL" id="BCI87682.1"/>
    </source>
</evidence>
<evidence type="ECO:0000256" key="5">
    <source>
        <dbReference type="ARBA" id="ARBA00024029"/>
    </source>
</evidence>
<accession>A0A7G1ICS0</accession>
<sequence length="333" mass="35461">MTRDIIPDLTTTDPAATSKIAVLPVGAFEQHGPYLPLGTDTLIACAVTTAITKHHRVLQLPPVTFGCSHEHAAYPGTVSIGAATLTAIVTDITQSLTHQQIRGLIVVNAHGGNAVLTNVVQHANQSAHQLKLGLYPSREDWAEARTAAGVTSSNHDDMHAGELETSILLAAHPDYLRDGWASSDHSATDRRYLTTLGIGPYTPTGVIGYPHKPPQPKAAPPSTTSAVTSPLSSTSWHRRLSPSRPREGLATVADRLFHRASTCRTSQVCTHSSRLPAGFTSLPLLPSARAPVRAGHSASPSVRRHQPPLAATDCFSAEHHTTPQRPSLHGYLS</sequence>
<dbReference type="AlphaFoldDB" id="A0A7G1ICS0"/>
<keyword evidence="3" id="KW-0378">Hydrolase</keyword>
<evidence type="ECO:0000256" key="1">
    <source>
        <dbReference type="ARBA" id="ARBA00001947"/>
    </source>
</evidence>
<reference evidence="7 8" key="1">
    <citation type="submission" date="2020-07" db="EMBL/GenBank/DDBJ databases">
        <title>Mycobacterium kansasii (former subtype) with zoonotic potential isolated from diseased indoor pet cat, Japan.</title>
        <authorList>
            <person name="Fukano H."/>
            <person name="Terazono T."/>
            <person name="Hoshino Y."/>
        </authorList>
    </citation>
    <scope>NUCLEOTIDE SEQUENCE [LARGE SCALE GENOMIC DNA]</scope>
    <source>
        <strain evidence="7 8">Kuro-I</strain>
    </source>
</reference>
<dbReference type="EMBL" id="AP023343">
    <property type="protein sequence ID" value="BCI87682.1"/>
    <property type="molecule type" value="Genomic_DNA"/>
</dbReference>
<dbReference type="PANTHER" id="PTHR35005">
    <property type="entry name" value="3-DEHYDRO-SCYLLO-INOSOSE HYDROLASE"/>
    <property type="match status" value="1"/>
</dbReference>
<name>A0A7G1ICS0_MYCKA</name>
<dbReference type="Pfam" id="PF02633">
    <property type="entry name" value="Creatininase"/>
    <property type="match status" value="1"/>
</dbReference>
<dbReference type="InterPro" id="IPR003785">
    <property type="entry name" value="Creatininase/forma_Hydrolase"/>
</dbReference>
<evidence type="ECO:0008006" key="9">
    <source>
        <dbReference type="Google" id="ProtNLM"/>
    </source>
</evidence>
<evidence type="ECO:0000313" key="8">
    <source>
        <dbReference type="Proteomes" id="UP000516380"/>
    </source>
</evidence>
<comment type="cofactor">
    <cofactor evidence="1">
        <name>Zn(2+)</name>
        <dbReference type="ChEBI" id="CHEBI:29105"/>
    </cofactor>
</comment>
<dbReference type="PANTHER" id="PTHR35005:SF1">
    <property type="entry name" value="2-AMINO-5-FORMYLAMINO-6-RIBOSYLAMINOPYRIMIDIN-4(3H)-ONE 5'-MONOPHOSPHATE DEFORMYLASE"/>
    <property type="match status" value="1"/>
</dbReference>
<dbReference type="GO" id="GO:0009231">
    <property type="term" value="P:riboflavin biosynthetic process"/>
    <property type="evidence" value="ECO:0007669"/>
    <property type="project" value="TreeGrafter"/>
</dbReference>
<dbReference type="SUPFAM" id="SSF102215">
    <property type="entry name" value="Creatininase"/>
    <property type="match status" value="1"/>
</dbReference>
<protein>
    <recommendedName>
        <fullName evidence="9">Creatinine amidohydrolase family protein</fullName>
    </recommendedName>
</protein>
<evidence type="ECO:0000256" key="6">
    <source>
        <dbReference type="SAM" id="MobiDB-lite"/>
    </source>
</evidence>
<keyword evidence="2" id="KW-0479">Metal-binding</keyword>
<gene>
    <name evidence="7" type="ORF">NIIDMKKI_28880</name>
</gene>
<keyword evidence="8" id="KW-1185">Reference proteome</keyword>
<feature type="region of interest" description="Disordered" evidence="6">
    <location>
        <begin position="211"/>
        <end position="245"/>
    </location>
</feature>
<evidence type="ECO:0000256" key="3">
    <source>
        <dbReference type="ARBA" id="ARBA00022801"/>
    </source>
</evidence>
<keyword evidence="4" id="KW-0862">Zinc</keyword>
<organism evidence="7 8">
    <name type="scientific">Mycobacterium kansasii</name>
    <dbReference type="NCBI Taxonomy" id="1768"/>
    <lineage>
        <taxon>Bacteria</taxon>
        <taxon>Bacillati</taxon>
        <taxon>Actinomycetota</taxon>
        <taxon>Actinomycetes</taxon>
        <taxon>Mycobacteriales</taxon>
        <taxon>Mycobacteriaceae</taxon>
        <taxon>Mycobacterium</taxon>
    </lineage>
</organism>
<feature type="compositionally biased region" description="Low complexity" evidence="6">
    <location>
        <begin position="220"/>
        <end position="235"/>
    </location>
</feature>